<sequence>MPSLDLTDLCGGKKKGMTVDQLVEFLNKEQRDPRLNEILYPYANPARARDIIRQYEPNKTMAQKGLMSIDGFLRYLMSDDNTIVSPEKFDLNQDMDQSLSHYFINSSHNTYLTGAYILLIMVLRIYRIVRTGAATRLEAPTCLVHAHTSVRVIIVLSLGRLAPTGLYVPV</sequence>
<keyword evidence="9" id="KW-1185">Reference proteome</keyword>
<reference evidence="8 9" key="1">
    <citation type="submission" date="2022-03" db="EMBL/GenBank/DDBJ databases">
        <title>A chromosomal length assembly of Cordylochernes scorpioides.</title>
        <authorList>
            <person name="Zeh D."/>
            <person name="Zeh J."/>
        </authorList>
    </citation>
    <scope>NUCLEOTIDE SEQUENCE [LARGE SCALE GENOMIC DNA]</scope>
    <source>
        <strain evidence="8">IN4F17</strain>
        <tissue evidence="8">Whole Body</tissue>
    </source>
</reference>
<evidence type="ECO:0000256" key="4">
    <source>
        <dbReference type="ARBA" id="ARBA00023157"/>
    </source>
</evidence>
<dbReference type="InterPro" id="IPR011992">
    <property type="entry name" value="EF-hand-dom_pair"/>
</dbReference>
<evidence type="ECO:0000259" key="6">
    <source>
        <dbReference type="Pfam" id="PF00388"/>
    </source>
</evidence>
<evidence type="ECO:0000259" key="7">
    <source>
        <dbReference type="Pfam" id="PF09279"/>
    </source>
</evidence>
<dbReference type="Proteomes" id="UP001235939">
    <property type="component" value="Chromosome 22"/>
</dbReference>
<accession>A0ABY6LNY0</accession>
<keyword evidence="3" id="KW-0460">Magnesium</keyword>
<evidence type="ECO:0000256" key="5">
    <source>
        <dbReference type="ARBA" id="ARBA00023239"/>
    </source>
</evidence>
<dbReference type="InterPro" id="IPR017946">
    <property type="entry name" value="PLC-like_Pdiesterase_TIM-brl"/>
</dbReference>
<dbReference type="EMBL" id="CP092884">
    <property type="protein sequence ID" value="UYV82930.1"/>
    <property type="molecule type" value="Genomic_DNA"/>
</dbReference>
<dbReference type="SUPFAM" id="SSF51695">
    <property type="entry name" value="PLC-like phosphodiesterases"/>
    <property type="match status" value="1"/>
</dbReference>
<gene>
    <name evidence="8" type="ORF">LAZ67_22001417</name>
</gene>
<feature type="domain" description="Phosphoinositide-specific phospholipase C EF-hand-like" evidence="7">
    <location>
        <begin position="12"/>
        <end position="85"/>
    </location>
</feature>
<evidence type="ECO:0000256" key="1">
    <source>
        <dbReference type="ARBA" id="ARBA00000110"/>
    </source>
</evidence>
<keyword evidence="5" id="KW-0456">Lyase</keyword>
<keyword evidence="2" id="KW-0479">Metal-binding</keyword>
<dbReference type="Pfam" id="PF00388">
    <property type="entry name" value="PI-PLC-X"/>
    <property type="match status" value="1"/>
</dbReference>
<feature type="domain" description="Phosphatidylinositol-specific phospholipase C X" evidence="6">
    <location>
        <begin position="95"/>
        <end position="115"/>
    </location>
</feature>
<dbReference type="InterPro" id="IPR001192">
    <property type="entry name" value="PI-PLC_fam"/>
</dbReference>
<evidence type="ECO:0000313" key="8">
    <source>
        <dbReference type="EMBL" id="UYV82930.1"/>
    </source>
</evidence>
<name>A0ABY6LNY0_9ARAC</name>
<proteinExistence type="predicted"/>
<dbReference type="InterPro" id="IPR015359">
    <property type="entry name" value="PLC_EF-hand-like"/>
</dbReference>
<dbReference type="Pfam" id="PF09279">
    <property type="entry name" value="EF-hand_like"/>
    <property type="match status" value="1"/>
</dbReference>
<dbReference type="PANTHER" id="PTHR10336:SF149">
    <property type="entry name" value="1-PHOSPHATIDYLINOSITOL 4,5-BISPHOSPHATE PHOSPHODIESTERASE CLASSES I AND II"/>
    <property type="match status" value="1"/>
</dbReference>
<evidence type="ECO:0000313" key="9">
    <source>
        <dbReference type="Proteomes" id="UP001235939"/>
    </source>
</evidence>
<dbReference type="PROSITE" id="PS50007">
    <property type="entry name" value="PIPLC_X_DOMAIN"/>
    <property type="match status" value="1"/>
</dbReference>
<keyword evidence="4" id="KW-1015">Disulfide bond</keyword>
<evidence type="ECO:0000256" key="2">
    <source>
        <dbReference type="ARBA" id="ARBA00022723"/>
    </source>
</evidence>
<dbReference type="SUPFAM" id="SSF47473">
    <property type="entry name" value="EF-hand"/>
    <property type="match status" value="1"/>
</dbReference>
<protein>
    <submittedName>
        <fullName evidence="8">PLCB2</fullName>
    </submittedName>
</protein>
<dbReference type="PANTHER" id="PTHR10336">
    <property type="entry name" value="PHOSPHOINOSITIDE-SPECIFIC PHOSPHOLIPASE C FAMILY PROTEIN"/>
    <property type="match status" value="1"/>
</dbReference>
<dbReference type="InterPro" id="IPR000909">
    <property type="entry name" value="PLipase_C_PInositol-sp_X_dom"/>
</dbReference>
<comment type="catalytic activity">
    <reaction evidence="1">
        <text>an N-(acyl)-sphingosylphosphoethanolamine = an N-(acyl)-sphingosyl-1,3-cyclic phosphate + ethanolamine</text>
        <dbReference type="Rhea" id="RHEA:60648"/>
        <dbReference type="ChEBI" id="CHEBI:57603"/>
        <dbReference type="ChEBI" id="CHEBI:143891"/>
        <dbReference type="ChEBI" id="CHEBI:143892"/>
    </reaction>
</comment>
<evidence type="ECO:0000256" key="3">
    <source>
        <dbReference type="ARBA" id="ARBA00022842"/>
    </source>
</evidence>
<dbReference type="Gene3D" id="3.20.20.190">
    <property type="entry name" value="Phosphatidylinositol (PI) phosphodiesterase"/>
    <property type="match status" value="1"/>
</dbReference>
<organism evidence="8 9">
    <name type="scientific">Cordylochernes scorpioides</name>
    <dbReference type="NCBI Taxonomy" id="51811"/>
    <lineage>
        <taxon>Eukaryota</taxon>
        <taxon>Metazoa</taxon>
        <taxon>Ecdysozoa</taxon>
        <taxon>Arthropoda</taxon>
        <taxon>Chelicerata</taxon>
        <taxon>Arachnida</taxon>
        <taxon>Pseudoscorpiones</taxon>
        <taxon>Cheliferoidea</taxon>
        <taxon>Chernetidae</taxon>
        <taxon>Cordylochernes</taxon>
    </lineage>
</organism>
<dbReference type="Gene3D" id="1.10.238.10">
    <property type="entry name" value="EF-hand"/>
    <property type="match status" value="1"/>
</dbReference>